<protein>
    <submittedName>
        <fullName evidence="1">Uncharacterized protein</fullName>
    </submittedName>
</protein>
<keyword evidence="2" id="KW-1185">Reference proteome</keyword>
<reference evidence="1 2" key="1">
    <citation type="submission" date="2016-04" db="EMBL/GenBank/DDBJ databases">
        <title>The genome of Intoshia linei affirms orthonectids as highly simplified spiralians.</title>
        <authorList>
            <person name="Mikhailov K.V."/>
            <person name="Slusarev G.S."/>
            <person name="Nikitin M.A."/>
            <person name="Logacheva M.D."/>
            <person name="Penin A."/>
            <person name="Aleoshin V."/>
            <person name="Panchin Y.V."/>
        </authorList>
    </citation>
    <scope>NUCLEOTIDE SEQUENCE [LARGE SCALE GENOMIC DNA]</scope>
    <source>
        <strain evidence="1">Intl2013</strain>
        <tissue evidence="1">Whole animal</tissue>
    </source>
</reference>
<proteinExistence type="predicted"/>
<dbReference type="Proteomes" id="UP000078046">
    <property type="component" value="Unassembled WGS sequence"/>
</dbReference>
<organism evidence="1 2">
    <name type="scientific">Intoshia linei</name>
    <dbReference type="NCBI Taxonomy" id="1819745"/>
    <lineage>
        <taxon>Eukaryota</taxon>
        <taxon>Metazoa</taxon>
        <taxon>Spiralia</taxon>
        <taxon>Lophotrochozoa</taxon>
        <taxon>Mesozoa</taxon>
        <taxon>Orthonectida</taxon>
        <taxon>Rhopaluridae</taxon>
        <taxon>Intoshia</taxon>
    </lineage>
</organism>
<gene>
    <name evidence="1" type="ORF">A3Q56_04124</name>
</gene>
<name>A0A177B1X1_9BILA</name>
<accession>A0A177B1X1</accession>
<dbReference type="AlphaFoldDB" id="A0A177B1X1"/>
<evidence type="ECO:0000313" key="1">
    <source>
        <dbReference type="EMBL" id="OAF68120.1"/>
    </source>
</evidence>
<sequence>MSRWISEYTDEYSLRNRRRSNVIDAPAPCSKSYDKQPIGGINQLKRYNDLVNKRAYPYVQTGAYNTLSSNIALKYRPIDFEQFKPDIDKFENSVSYKNVWKTYPSGEFSQNSNNPVDTSKPHLCCVHDFN</sequence>
<evidence type="ECO:0000313" key="2">
    <source>
        <dbReference type="Proteomes" id="UP000078046"/>
    </source>
</evidence>
<comment type="caution">
    <text evidence="1">The sequence shown here is derived from an EMBL/GenBank/DDBJ whole genome shotgun (WGS) entry which is preliminary data.</text>
</comment>
<dbReference type="EMBL" id="LWCA01000510">
    <property type="protein sequence ID" value="OAF68120.1"/>
    <property type="molecule type" value="Genomic_DNA"/>
</dbReference>